<sequence length="50" mass="5802">MRARTALIAFIAMTLIYALVRHPEVVLVPAFVIGLYMLVRPRHGWLRGRR</sequence>
<name>A0ABX8CTP9_9NOCA</name>
<keyword evidence="3" id="KW-1185">Reference proteome</keyword>
<proteinExistence type="predicted"/>
<feature type="transmembrane region" description="Helical" evidence="1">
    <location>
        <begin position="6"/>
        <end position="39"/>
    </location>
</feature>
<gene>
    <name evidence="2" type="ORF">KHQ06_08125</name>
</gene>
<keyword evidence="1" id="KW-0812">Transmembrane</keyword>
<evidence type="ECO:0000313" key="3">
    <source>
        <dbReference type="Proteomes" id="UP000683310"/>
    </source>
</evidence>
<dbReference type="Proteomes" id="UP000683310">
    <property type="component" value="Chromosome"/>
</dbReference>
<keyword evidence="1" id="KW-0472">Membrane</keyword>
<organism evidence="2 3">
    <name type="scientific">Nocardia tengchongensis</name>
    <dbReference type="NCBI Taxonomy" id="2055889"/>
    <lineage>
        <taxon>Bacteria</taxon>
        <taxon>Bacillati</taxon>
        <taxon>Actinomycetota</taxon>
        <taxon>Actinomycetes</taxon>
        <taxon>Mycobacteriales</taxon>
        <taxon>Nocardiaceae</taxon>
        <taxon>Nocardia</taxon>
    </lineage>
</organism>
<evidence type="ECO:0000313" key="2">
    <source>
        <dbReference type="EMBL" id="QVI22919.1"/>
    </source>
</evidence>
<accession>A0ABX8CTP9</accession>
<keyword evidence="1" id="KW-1133">Transmembrane helix</keyword>
<evidence type="ECO:0000256" key="1">
    <source>
        <dbReference type="SAM" id="Phobius"/>
    </source>
</evidence>
<dbReference type="EMBL" id="CP074371">
    <property type="protein sequence ID" value="QVI22919.1"/>
    <property type="molecule type" value="Genomic_DNA"/>
</dbReference>
<protein>
    <submittedName>
        <fullName evidence="2">Uncharacterized protein</fullName>
    </submittedName>
</protein>
<reference evidence="2 3" key="1">
    <citation type="submission" date="2021-04" db="EMBL/GenBank/DDBJ databases">
        <title>Nocardia tengchongensis.</title>
        <authorList>
            <person name="Zhuang k."/>
            <person name="Ran Y."/>
            <person name="Li W."/>
        </authorList>
    </citation>
    <scope>NUCLEOTIDE SEQUENCE [LARGE SCALE GENOMIC DNA]</scope>
    <source>
        <strain evidence="2 3">CFH S0057</strain>
    </source>
</reference>